<organism evidence="2 3">
    <name type="scientific">Salmonirosea aquatica</name>
    <dbReference type="NCBI Taxonomy" id="2654236"/>
    <lineage>
        <taxon>Bacteria</taxon>
        <taxon>Pseudomonadati</taxon>
        <taxon>Bacteroidota</taxon>
        <taxon>Cytophagia</taxon>
        <taxon>Cytophagales</taxon>
        <taxon>Spirosomataceae</taxon>
        <taxon>Salmonirosea</taxon>
    </lineage>
</organism>
<feature type="transmembrane region" description="Helical" evidence="1">
    <location>
        <begin position="235"/>
        <end position="255"/>
    </location>
</feature>
<evidence type="ECO:0000313" key="3">
    <source>
        <dbReference type="Proteomes" id="UP000479293"/>
    </source>
</evidence>
<name>A0A7C9BFS9_9BACT</name>
<dbReference type="Pfam" id="PF12730">
    <property type="entry name" value="ABC2_membrane_4"/>
    <property type="match status" value="1"/>
</dbReference>
<dbReference type="EMBL" id="WHLY01000002">
    <property type="protein sequence ID" value="MPR33323.1"/>
    <property type="molecule type" value="Genomic_DNA"/>
</dbReference>
<feature type="transmembrane region" description="Helical" evidence="1">
    <location>
        <begin position="191"/>
        <end position="215"/>
    </location>
</feature>
<dbReference type="PANTHER" id="PTHR37305:SF1">
    <property type="entry name" value="MEMBRANE PROTEIN"/>
    <property type="match status" value="1"/>
</dbReference>
<keyword evidence="3" id="KW-1185">Reference proteome</keyword>
<comment type="caution">
    <text evidence="2">The sequence shown here is derived from an EMBL/GenBank/DDBJ whole genome shotgun (WGS) entry which is preliminary data.</text>
</comment>
<feature type="transmembrane region" description="Helical" evidence="1">
    <location>
        <begin position="70"/>
        <end position="94"/>
    </location>
</feature>
<sequence>MTNRFPALRAELLKNRHSTITKVTIAAFGLAPLMGGVFMLILSDPEATAQAGALSAKARLMSFSVDWTSYFGLLTQAMGVGGVLIFGFVASWLFGREYSEGTAKDLLSLPTSRARIIHAKFVVYALWCLTLMVSNLLIGLLIGLIVQLPGSPFPALGAMLPHHLITTVLTISLGTPVALLALWGKGYLAPLGFVSFMAVIAQIIAAAGYGHYFPWTIAGLFSGISQEAVLQLNGVSYMILAATSLVGYFCTVLYWNRADQAK</sequence>
<keyword evidence="1" id="KW-0472">Membrane</keyword>
<accession>A0A7C9BFS9</accession>
<evidence type="ECO:0000313" key="2">
    <source>
        <dbReference type="EMBL" id="MPR33323.1"/>
    </source>
</evidence>
<dbReference type="RefSeq" id="WP_152758474.1">
    <property type="nucleotide sequence ID" value="NZ_WHLY01000002.1"/>
</dbReference>
<feature type="transmembrane region" description="Helical" evidence="1">
    <location>
        <begin position="121"/>
        <end position="144"/>
    </location>
</feature>
<protein>
    <submittedName>
        <fullName evidence="2">ABC transporter permease subunit</fullName>
    </submittedName>
</protein>
<gene>
    <name evidence="2" type="ORF">GBK04_08105</name>
</gene>
<dbReference type="PANTHER" id="PTHR37305">
    <property type="entry name" value="INTEGRAL MEMBRANE PROTEIN-RELATED"/>
    <property type="match status" value="1"/>
</dbReference>
<dbReference type="Proteomes" id="UP000479293">
    <property type="component" value="Unassembled WGS sequence"/>
</dbReference>
<keyword evidence="1" id="KW-1133">Transmembrane helix</keyword>
<evidence type="ECO:0000256" key="1">
    <source>
        <dbReference type="SAM" id="Phobius"/>
    </source>
</evidence>
<reference evidence="2 3" key="1">
    <citation type="submission" date="2019-10" db="EMBL/GenBank/DDBJ databases">
        <title>Draft Genome Sequence of Cytophagaceae sp. SJW1-29.</title>
        <authorList>
            <person name="Choi A."/>
        </authorList>
    </citation>
    <scope>NUCLEOTIDE SEQUENCE [LARGE SCALE GENOMIC DNA]</scope>
    <source>
        <strain evidence="2 3">SJW1-29</strain>
    </source>
</reference>
<feature type="transmembrane region" description="Helical" evidence="1">
    <location>
        <begin position="164"/>
        <end position="184"/>
    </location>
</feature>
<dbReference type="AlphaFoldDB" id="A0A7C9BFS9"/>
<proteinExistence type="predicted"/>
<keyword evidence="1" id="KW-0812">Transmembrane</keyword>
<feature type="transmembrane region" description="Helical" evidence="1">
    <location>
        <begin position="20"/>
        <end position="42"/>
    </location>
</feature>